<evidence type="ECO:0000256" key="16">
    <source>
        <dbReference type="ARBA" id="ARBA00034438"/>
    </source>
</evidence>
<comment type="similarity">
    <text evidence="3">Belongs to the pex2/pex10/pex12 family.</text>
</comment>
<evidence type="ECO:0000256" key="14">
    <source>
        <dbReference type="ARBA" id="ARBA00023140"/>
    </source>
</evidence>
<accession>A0AAV2IF65</accession>
<evidence type="ECO:0000256" key="19">
    <source>
        <dbReference type="PROSITE-ProRule" id="PRU00175"/>
    </source>
</evidence>
<evidence type="ECO:0000259" key="20">
    <source>
        <dbReference type="PROSITE" id="PS50089"/>
    </source>
</evidence>
<evidence type="ECO:0000256" key="5">
    <source>
        <dbReference type="ARBA" id="ARBA00022679"/>
    </source>
</evidence>
<dbReference type="InterPro" id="IPR001841">
    <property type="entry name" value="Znf_RING"/>
</dbReference>
<evidence type="ECO:0000256" key="4">
    <source>
        <dbReference type="ARBA" id="ARBA00022448"/>
    </source>
</evidence>
<keyword evidence="8 19" id="KW-0863">Zinc-finger</keyword>
<evidence type="ECO:0000256" key="18">
    <source>
        <dbReference type="ARBA" id="ARBA00034543"/>
    </source>
</evidence>
<dbReference type="GO" id="GO:0005778">
    <property type="term" value="C:peroxisomal membrane"/>
    <property type="evidence" value="ECO:0007669"/>
    <property type="project" value="UniProtKB-SubCell"/>
</dbReference>
<dbReference type="PROSITE" id="PS50089">
    <property type="entry name" value="ZF_RING_2"/>
    <property type="match status" value="1"/>
</dbReference>
<evidence type="ECO:0000256" key="12">
    <source>
        <dbReference type="ARBA" id="ARBA00022989"/>
    </source>
</evidence>
<keyword evidence="5" id="KW-0808">Transferase</keyword>
<dbReference type="GO" id="GO:0016558">
    <property type="term" value="P:protein import into peroxisome matrix"/>
    <property type="evidence" value="ECO:0007669"/>
    <property type="project" value="InterPro"/>
</dbReference>
<dbReference type="PROSITE" id="PS00518">
    <property type="entry name" value="ZF_RING_1"/>
    <property type="match status" value="1"/>
</dbReference>
<evidence type="ECO:0000256" key="6">
    <source>
        <dbReference type="ARBA" id="ARBA00022692"/>
    </source>
</evidence>
<dbReference type="InterPro" id="IPR045859">
    <property type="entry name" value="RING-HC_PEX2"/>
</dbReference>
<reference evidence="21 22" key="1">
    <citation type="submission" date="2024-04" db="EMBL/GenBank/DDBJ databases">
        <authorList>
            <consortium name="Genoscope - CEA"/>
            <person name="William W."/>
        </authorList>
    </citation>
    <scope>NUCLEOTIDE SEQUENCE [LARGE SCALE GENOMIC DNA]</scope>
</reference>
<keyword evidence="10" id="KW-0862">Zinc</keyword>
<keyword evidence="11" id="KW-0653">Protein transport</keyword>
<evidence type="ECO:0000256" key="3">
    <source>
        <dbReference type="ARBA" id="ARBA00008704"/>
    </source>
</evidence>
<dbReference type="PANTHER" id="PTHR48178:SF1">
    <property type="entry name" value="PEROXISOME BIOGENESIS FACTOR 2"/>
    <property type="match status" value="1"/>
</dbReference>
<comment type="catalytic activity">
    <reaction evidence="16">
        <text>[E2 ubiquitin-conjugating enzyme]-S-ubiquitinyl-L-cysteine + [acceptor protein]-L-cysteine = [E2 ubiquitin-conjugating enzyme]-L-cysteine + [acceptor protein]-S-ubiquitinyl-L-cysteine.</text>
        <dbReference type="EC" id="2.3.2.36"/>
    </reaction>
</comment>
<evidence type="ECO:0000256" key="10">
    <source>
        <dbReference type="ARBA" id="ARBA00022833"/>
    </source>
</evidence>
<dbReference type="InterPro" id="IPR025654">
    <property type="entry name" value="PEX2/10"/>
</dbReference>
<dbReference type="PANTHER" id="PTHR48178">
    <property type="entry name" value="PEROXISOME BIOGENESIS FACTOR 2"/>
    <property type="match status" value="1"/>
</dbReference>
<sequence length="308" mass="34853">MAAGPVDALRVSQLDASELDHELIQLTKSQISHIFKYHRTTLLSRFDPEIRAAIKLLLWKFALYDRGATVGQQILGIQYGRSKGGKPGVAITGREKILYALLVVVCPWLKERVSTLLSYLGLSHMDSQVHWWLHQAETVLKVSALVNILVFLRKGIYLSLVERLLGLRAQFPQRQGLRQVGYEFMTRELMWHGFSEFLFFLLPLINFQRIKNTFTRWARGHRSGGEGHLQHRTQADLLSCAVCDGCPVMPREVGCRHVFCYYCISANLAADLNFTCPQCGHPVVSEDNIQGVKSHINPGIIKKGDLTQ</sequence>
<dbReference type="AlphaFoldDB" id="A0AAV2IF65"/>
<dbReference type="SUPFAM" id="SSF57850">
    <property type="entry name" value="RING/U-box"/>
    <property type="match status" value="1"/>
</dbReference>
<evidence type="ECO:0000256" key="7">
    <source>
        <dbReference type="ARBA" id="ARBA00022723"/>
    </source>
</evidence>
<evidence type="ECO:0000256" key="15">
    <source>
        <dbReference type="ARBA" id="ARBA00032511"/>
    </source>
</evidence>
<dbReference type="SMART" id="SM00184">
    <property type="entry name" value="RING"/>
    <property type="match status" value="1"/>
</dbReference>
<evidence type="ECO:0000256" key="1">
    <source>
        <dbReference type="ARBA" id="ARBA00004585"/>
    </source>
</evidence>
<keyword evidence="7" id="KW-0479">Metal-binding</keyword>
<evidence type="ECO:0000256" key="11">
    <source>
        <dbReference type="ARBA" id="ARBA00022927"/>
    </source>
</evidence>
<evidence type="ECO:0000256" key="8">
    <source>
        <dbReference type="ARBA" id="ARBA00022771"/>
    </source>
</evidence>
<dbReference type="Gene3D" id="3.30.40.10">
    <property type="entry name" value="Zinc/RING finger domain, C3HC4 (zinc finger)"/>
    <property type="match status" value="1"/>
</dbReference>
<dbReference type="InterPro" id="IPR017907">
    <property type="entry name" value="Znf_RING_CS"/>
</dbReference>
<evidence type="ECO:0000256" key="2">
    <source>
        <dbReference type="ARBA" id="ARBA00004906"/>
    </source>
</evidence>
<dbReference type="EC" id="2.3.2.36" evidence="17"/>
<dbReference type="Proteomes" id="UP001497497">
    <property type="component" value="Unassembled WGS sequence"/>
</dbReference>
<keyword evidence="12" id="KW-1133">Transmembrane helix</keyword>
<comment type="caution">
    <text evidence="21">The sequence shown here is derived from an EMBL/GenBank/DDBJ whole genome shotgun (WGS) entry which is preliminary data.</text>
</comment>
<proteinExistence type="inferred from homology"/>
<keyword evidence="13" id="KW-0472">Membrane</keyword>
<comment type="subcellular location">
    <subcellularLocation>
        <location evidence="1">Peroxisome membrane</location>
        <topology evidence="1">Multi-pass membrane protein</topology>
    </subcellularLocation>
</comment>
<evidence type="ECO:0000256" key="17">
    <source>
        <dbReference type="ARBA" id="ARBA00034523"/>
    </source>
</evidence>
<evidence type="ECO:0000313" key="21">
    <source>
        <dbReference type="EMBL" id="CAL1544454.1"/>
    </source>
</evidence>
<dbReference type="Pfam" id="PF04757">
    <property type="entry name" value="Pex2_Pex12"/>
    <property type="match status" value="1"/>
</dbReference>
<dbReference type="InterPro" id="IPR006845">
    <property type="entry name" value="Pex_N"/>
</dbReference>
<dbReference type="GO" id="GO:0008270">
    <property type="term" value="F:zinc ion binding"/>
    <property type="evidence" value="ECO:0007669"/>
    <property type="project" value="UniProtKB-KW"/>
</dbReference>
<evidence type="ECO:0000313" key="22">
    <source>
        <dbReference type="Proteomes" id="UP001497497"/>
    </source>
</evidence>
<dbReference type="EMBL" id="CAXITT010000622">
    <property type="protein sequence ID" value="CAL1544454.1"/>
    <property type="molecule type" value="Genomic_DNA"/>
</dbReference>
<dbReference type="CDD" id="cd16526">
    <property type="entry name" value="RING-HC_PEX2"/>
    <property type="match status" value="1"/>
</dbReference>
<dbReference type="GO" id="GO:0061630">
    <property type="term" value="F:ubiquitin protein ligase activity"/>
    <property type="evidence" value="ECO:0007669"/>
    <property type="project" value="UniProtKB-EC"/>
</dbReference>
<gene>
    <name evidence="21" type="ORF">GSLYS_00017967001</name>
</gene>
<keyword evidence="22" id="KW-1185">Reference proteome</keyword>
<name>A0AAV2IF65_LYMST</name>
<keyword evidence="4" id="KW-0813">Transport</keyword>
<dbReference type="InterPro" id="IPR013083">
    <property type="entry name" value="Znf_RING/FYVE/PHD"/>
</dbReference>
<keyword evidence="14" id="KW-0576">Peroxisome</keyword>
<protein>
    <recommendedName>
        <fullName evidence="18">Peroxisome biogenesis factor 2</fullName>
        <ecNumber evidence="17">2.3.2.36</ecNumber>
    </recommendedName>
    <alternativeName>
        <fullName evidence="15">Peroxin-2</fullName>
    </alternativeName>
</protein>
<keyword evidence="9" id="KW-0833">Ubl conjugation pathway</keyword>
<keyword evidence="6" id="KW-0812">Transmembrane</keyword>
<organism evidence="21 22">
    <name type="scientific">Lymnaea stagnalis</name>
    <name type="common">Great pond snail</name>
    <name type="synonym">Helix stagnalis</name>
    <dbReference type="NCBI Taxonomy" id="6523"/>
    <lineage>
        <taxon>Eukaryota</taxon>
        <taxon>Metazoa</taxon>
        <taxon>Spiralia</taxon>
        <taxon>Lophotrochozoa</taxon>
        <taxon>Mollusca</taxon>
        <taxon>Gastropoda</taxon>
        <taxon>Heterobranchia</taxon>
        <taxon>Euthyneura</taxon>
        <taxon>Panpulmonata</taxon>
        <taxon>Hygrophila</taxon>
        <taxon>Lymnaeoidea</taxon>
        <taxon>Lymnaeidae</taxon>
        <taxon>Lymnaea</taxon>
    </lineage>
</organism>
<comment type="pathway">
    <text evidence="2">Protein modification; protein ubiquitination.</text>
</comment>
<evidence type="ECO:0000256" key="13">
    <source>
        <dbReference type="ARBA" id="ARBA00023136"/>
    </source>
</evidence>
<evidence type="ECO:0000256" key="9">
    <source>
        <dbReference type="ARBA" id="ARBA00022786"/>
    </source>
</evidence>
<feature type="domain" description="RING-type" evidence="20">
    <location>
        <begin position="240"/>
        <end position="279"/>
    </location>
</feature>